<feature type="transmembrane region" description="Helical" evidence="2">
    <location>
        <begin position="147"/>
        <end position="170"/>
    </location>
</feature>
<evidence type="ECO:0000256" key="2">
    <source>
        <dbReference type="SAM" id="Phobius"/>
    </source>
</evidence>
<feature type="region of interest" description="Disordered" evidence="1">
    <location>
        <begin position="112"/>
        <end position="137"/>
    </location>
</feature>
<evidence type="ECO:0008006" key="5">
    <source>
        <dbReference type="Google" id="ProtNLM"/>
    </source>
</evidence>
<keyword evidence="4" id="KW-1185">Reference proteome</keyword>
<dbReference type="InterPro" id="IPR014543">
    <property type="entry name" value="UCP028291"/>
</dbReference>
<proteinExistence type="predicted"/>
<dbReference type="RefSeq" id="WP_189305555.1">
    <property type="nucleotide sequence ID" value="NZ_BMRP01000029.1"/>
</dbReference>
<dbReference type="Gene3D" id="3.30.310.50">
    <property type="entry name" value="Alpha-D-phosphohexomutase, C-terminal domain"/>
    <property type="match status" value="1"/>
</dbReference>
<reference evidence="4" key="1">
    <citation type="journal article" date="2019" name="Int. J. Syst. Evol. Microbiol.">
        <title>The Global Catalogue of Microorganisms (GCM) 10K type strain sequencing project: providing services to taxonomists for standard genome sequencing and annotation.</title>
        <authorList>
            <consortium name="The Broad Institute Genomics Platform"/>
            <consortium name="The Broad Institute Genome Sequencing Center for Infectious Disease"/>
            <person name="Wu L."/>
            <person name="Ma J."/>
        </authorList>
    </citation>
    <scope>NUCLEOTIDE SEQUENCE [LARGE SCALE GENOMIC DNA]</scope>
    <source>
        <strain evidence="4">JCM 3399</strain>
    </source>
</reference>
<protein>
    <recommendedName>
        <fullName evidence="5">DUF2218 domain-containing protein</fullName>
    </recommendedName>
</protein>
<feature type="region of interest" description="Disordered" evidence="1">
    <location>
        <begin position="212"/>
        <end position="243"/>
    </location>
</feature>
<dbReference type="Proteomes" id="UP000654471">
    <property type="component" value="Unassembled WGS sequence"/>
</dbReference>
<dbReference type="EMBL" id="BMRP01000029">
    <property type="protein sequence ID" value="GGU87329.1"/>
    <property type="molecule type" value="Genomic_DNA"/>
</dbReference>
<evidence type="ECO:0000313" key="3">
    <source>
        <dbReference type="EMBL" id="GGU87329.1"/>
    </source>
</evidence>
<evidence type="ECO:0000313" key="4">
    <source>
        <dbReference type="Proteomes" id="UP000654471"/>
    </source>
</evidence>
<evidence type="ECO:0000256" key="1">
    <source>
        <dbReference type="SAM" id="MobiDB-lite"/>
    </source>
</evidence>
<dbReference type="Pfam" id="PF09981">
    <property type="entry name" value="DUF2218"/>
    <property type="match status" value="1"/>
</dbReference>
<comment type="caution">
    <text evidence="3">The sequence shown here is derived from an EMBL/GenBank/DDBJ whole genome shotgun (WGS) entry which is preliminary data.</text>
</comment>
<feature type="compositionally biased region" description="Basic residues" evidence="1">
    <location>
        <begin position="212"/>
        <end position="222"/>
    </location>
</feature>
<feature type="compositionally biased region" description="Low complexity" evidence="1">
    <location>
        <begin position="116"/>
        <end position="135"/>
    </location>
</feature>
<keyword evidence="2" id="KW-0812">Transmembrane</keyword>
<keyword evidence="2" id="KW-1133">Transmembrane helix</keyword>
<feature type="transmembrane region" description="Helical" evidence="2">
    <location>
        <begin position="176"/>
        <end position="197"/>
    </location>
</feature>
<keyword evidence="2" id="KW-0472">Membrane</keyword>
<sequence length="243" mass="26122">MPTAEARIATDRASRYLVQLCGHLNTMGGMRHHNPGHPGEGHTPPTVEHVDWSDTYGTARFSTGLCTLLATAEALTLRVDTDDEATLQRLQRGISHRIEKIGRRDQLTTTWRRTDAPTPAAGEAAGTESASPPAAGRRRRRGWLSTLGLAALAALFILAHLGLLGGVFAVAGLEKWGIGVVVALIAVKVIIGGLHVLRGGVALRRGKARSVSWHRSRRRAHHPAPPAEQAAGLMGNREHEEQT</sequence>
<name>A0ABQ2VHU5_9ACTN</name>
<accession>A0ABQ2VHU5</accession>
<gene>
    <name evidence="3" type="ORF">GCM10010211_61980</name>
</gene>
<organism evidence="3 4">
    <name type="scientific">Streptomyces albospinus</name>
    <dbReference type="NCBI Taxonomy" id="285515"/>
    <lineage>
        <taxon>Bacteria</taxon>
        <taxon>Bacillati</taxon>
        <taxon>Actinomycetota</taxon>
        <taxon>Actinomycetes</taxon>
        <taxon>Kitasatosporales</taxon>
        <taxon>Streptomycetaceae</taxon>
        <taxon>Streptomyces</taxon>
    </lineage>
</organism>